<dbReference type="CDD" id="cd00221">
    <property type="entry name" value="Vsr"/>
    <property type="match status" value="1"/>
</dbReference>
<dbReference type="EC" id="3.1.-.-" evidence="6"/>
<proteinExistence type="inferred from homology"/>
<evidence type="ECO:0000256" key="5">
    <source>
        <dbReference type="ARBA" id="ARBA00023204"/>
    </source>
</evidence>
<comment type="similarity">
    <text evidence="6">Belongs to the vsr family.</text>
</comment>
<evidence type="ECO:0000256" key="1">
    <source>
        <dbReference type="ARBA" id="ARBA00022722"/>
    </source>
</evidence>
<evidence type="ECO:0000256" key="2">
    <source>
        <dbReference type="ARBA" id="ARBA00022759"/>
    </source>
</evidence>
<keyword evidence="5 6" id="KW-0234">DNA repair</keyword>
<organism evidence="7 8">
    <name type="scientific">Hyphomonas atlantica</name>
    <dbReference type="NCBI Taxonomy" id="1280948"/>
    <lineage>
        <taxon>Bacteria</taxon>
        <taxon>Pseudomonadati</taxon>
        <taxon>Pseudomonadota</taxon>
        <taxon>Alphaproteobacteria</taxon>
        <taxon>Hyphomonadales</taxon>
        <taxon>Hyphomonadaceae</taxon>
        <taxon>Hyphomonas</taxon>
    </lineage>
</organism>
<dbReference type="GO" id="GO:0016787">
    <property type="term" value="F:hydrolase activity"/>
    <property type="evidence" value="ECO:0007669"/>
    <property type="project" value="UniProtKB-KW"/>
</dbReference>
<dbReference type="Gene3D" id="3.40.960.10">
    <property type="entry name" value="VSR Endonuclease"/>
    <property type="match status" value="1"/>
</dbReference>
<reference evidence="7 8" key="1">
    <citation type="journal article" date="2018" name="Nat. Biotechnol.">
        <title>A standardized bacterial taxonomy based on genome phylogeny substantially revises the tree of life.</title>
        <authorList>
            <person name="Parks D.H."/>
            <person name="Chuvochina M."/>
            <person name="Waite D.W."/>
            <person name="Rinke C."/>
            <person name="Skarshewski A."/>
            <person name="Chaumeil P.A."/>
            <person name="Hugenholtz P."/>
        </authorList>
    </citation>
    <scope>NUCLEOTIDE SEQUENCE [LARGE SCALE GENOMIC DNA]</scope>
    <source>
        <strain evidence="7">UBA10378</strain>
    </source>
</reference>
<evidence type="ECO:0000256" key="4">
    <source>
        <dbReference type="ARBA" id="ARBA00022801"/>
    </source>
</evidence>
<accession>A0A356W8U0</accession>
<evidence type="ECO:0000313" key="8">
    <source>
        <dbReference type="Proteomes" id="UP000263957"/>
    </source>
</evidence>
<dbReference type="Pfam" id="PF03852">
    <property type="entry name" value="Vsr"/>
    <property type="match status" value="1"/>
</dbReference>
<dbReference type="Proteomes" id="UP000263957">
    <property type="component" value="Unassembled WGS sequence"/>
</dbReference>
<keyword evidence="1 6" id="KW-0540">Nuclease</keyword>
<dbReference type="PIRSF" id="PIRSF018267">
    <property type="entry name" value="VSR_endonuc"/>
    <property type="match status" value="1"/>
</dbReference>
<dbReference type="InterPro" id="IPR004603">
    <property type="entry name" value="DNA_mismatch_endonuc_vsr"/>
</dbReference>
<dbReference type="AlphaFoldDB" id="A0A356W8U0"/>
<name>A0A356W8U0_9PROT</name>
<dbReference type="GO" id="GO:0004519">
    <property type="term" value="F:endonuclease activity"/>
    <property type="evidence" value="ECO:0007669"/>
    <property type="project" value="UniProtKB-KW"/>
</dbReference>
<gene>
    <name evidence="7" type="ORF">DD728_11195</name>
</gene>
<evidence type="ECO:0000256" key="6">
    <source>
        <dbReference type="PIRNR" id="PIRNR018267"/>
    </source>
</evidence>
<dbReference type="SUPFAM" id="SSF52980">
    <property type="entry name" value="Restriction endonuclease-like"/>
    <property type="match status" value="1"/>
</dbReference>
<dbReference type="NCBIfam" id="TIGR00632">
    <property type="entry name" value="vsr"/>
    <property type="match status" value="1"/>
</dbReference>
<comment type="function">
    <text evidence="6">May nick specific sequences that contain T:G mispairs resulting from m5C-deamination.</text>
</comment>
<dbReference type="InterPro" id="IPR011335">
    <property type="entry name" value="Restrct_endonuc-II-like"/>
</dbReference>
<evidence type="ECO:0000313" key="7">
    <source>
        <dbReference type="EMBL" id="HBQ49425.1"/>
    </source>
</evidence>
<keyword evidence="3 6" id="KW-0227">DNA damage</keyword>
<protein>
    <recommendedName>
        <fullName evidence="6">Very short patch repair endonuclease</fullName>
        <ecNumber evidence="6">3.1.-.-</ecNumber>
    </recommendedName>
</protein>
<keyword evidence="2 6" id="KW-0255">Endonuclease</keyword>
<keyword evidence="4 6" id="KW-0378">Hydrolase</keyword>
<dbReference type="GO" id="GO:0006298">
    <property type="term" value="P:mismatch repair"/>
    <property type="evidence" value="ECO:0007669"/>
    <property type="project" value="UniProtKB-UniRule"/>
</dbReference>
<dbReference type="EMBL" id="DOGS01000225">
    <property type="protein sequence ID" value="HBQ49425.1"/>
    <property type="molecule type" value="Genomic_DNA"/>
</dbReference>
<sequence>MVDIVSKSTRSQMMASVRNKNTKPELTVRSFLHEHGFRFRLHRKDLPGHPDIVLPKYRHVIFVHGCFWHQHPGCSKAKRPNTNCEFWNKKLDANIQRDRTNFQALIKAGWTISTVWECELGKQRLSALLKEIA</sequence>
<evidence type="ECO:0000256" key="3">
    <source>
        <dbReference type="ARBA" id="ARBA00022763"/>
    </source>
</evidence>
<comment type="caution">
    <text evidence="7">The sequence shown here is derived from an EMBL/GenBank/DDBJ whole genome shotgun (WGS) entry which is preliminary data.</text>
</comment>